<feature type="repeat" description="TPR" evidence="3">
    <location>
        <begin position="852"/>
        <end position="885"/>
    </location>
</feature>
<keyword evidence="1" id="KW-0677">Repeat</keyword>
<dbReference type="PANTHER" id="PTHR45641:SF19">
    <property type="entry name" value="NEPHROCYSTIN-3"/>
    <property type="match status" value="1"/>
</dbReference>
<sequence>MNASSSNQPTTQLEGRLRRPPPRVASTRAIDADARANGDVAELVGGATSRVDGRGAFVGRRKVIEYLTRGDSSGTRVRVLEGDPGSGVSATLGAVIKELRATAEMLVERAEMDGNEGREKMPFITHARFRGCRAGERDLRHALWVMCEMIRKELGDRAHAGMPSTAAEAGKTLWALVEELSATRTVTVVVDELDSVEGLMDVPVEDWLPSSIPVDVTVIIGAKTKGVAVDYLASAGERAATLTRKRLPPLSMHERVELSRALFETPDEREITSEVFEQVGNNIDASSPTYLYLAAHELRRRVRAMSRRADVPLDVAHEMRQLPETLEQLLAYVFDGLENHHGAEPVRQLITLLLSSRAGLLPDEISDMMRIAKASVSFLALTEDIAHMCWFYEEETRSAAVPTNIIVLRHSPVINYCRRRYLARDGATATHREATQYFLQKLAESSGGNYDSRVLLEVLHNVRIGAFPTAWDQLVSYVTDPEIIHYLWQQKYVSDLHETWQCAMKPKEGYVGREPIELILSRLGSLNVRTADMCAASIVDFLAWIGADTHVVSVCKVVCNRDTIQQHIVAELNMKYARALRRLGNWEEALDKLKIAYTYESSNFNGNTPLGAIIKSEESLCLARTRSDEITFDNHELFGMRTAVEEAIRVAIDSAESSLSSWHLCMKDRSVRDVLNRVETVNMNVATLYGLMGSREKEIKTHEEIIARLEKTLGTDHIVVHSQTKRLSTVYARHGEWEKAELCIEQALNYSIEMYPESSLELLENLQSLANLYEKKGDLNSASEVFHELIKDVEEVTDANNKPVFNELLANVAGDYARILRKLKKKEEAKNMYIRALDVTRARFGELYHGTADRLGELASMHLELGDVDQAMELYMLALELDTRLLGENHPSLIVREIDLASVFKARGDMKETLRRYAAAESVLRATNEEDFPELAAGLNMVADLYTSHDQWQRAEPLYVRAVSVAENSFVASNNLDVYLTNLARCYKVQGRLQKARTYFENALKAAEAKHRSDTLEIATLLVDLGEVLMALQLWSDALPYFARAKPIRITKLGPEHLDTLLVIDALNTIMEQLEKAEKSKGKVKIKAANFEVLEVPAKYPEDERPRVNDETRKADDKKEKTKRQRPVSESPAQMALNRLEELTKMPDKDPVKVIAPAVAKENVVVRETVPEQYIRAEKPSVPEQTVHANKPSQSIEKQAQKLKLGDVSGFLTEYVEYVGHREYMFKLDGKVFPTFALVREHVEENFADECRLWTRGKFVPTPFATPVAVVKAVKPSQREYFDALRAHASEAKLLQQKGTAAEQTQVLPRVQEASIGTTPRVYSKPTVVESPQSESFDALSLDMTQQQEHTPQSKMQDQQVVAANGLVTMPLRERDYMVTKIDSLESELASMREMMQRVLHERDLASRFDLSAPSHGSGYFDRPASQSMNGTGYAVAPSYPFTSYVDSQSAPVSRDPVPSWPSRSFGLEHFPRSKTSSTRPRSEAHPKMRLVRLGDGDRPRPSMRIDAPRRGTLVHVSDDSILEKYLRAHSEEIAPRTFRCAIDGVVVSSETLLRAHFERAHAQDAEAYDRRHQHEHAA</sequence>
<feature type="region of interest" description="Disordered" evidence="5">
    <location>
        <begin position="1"/>
        <end position="23"/>
    </location>
</feature>
<dbReference type="RefSeq" id="XP_022839444.1">
    <property type="nucleotide sequence ID" value="XM_022983816.1"/>
</dbReference>
<organism evidence="6 7">
    <name type="scientific">Ostreococcus tauri</name>
    <name type="common">Marine green alga</name>
    <dbReference type="NCBI Taxonomy" id="70448"/>
    <lineage>
        <taxon>Eukaryota</taxon>
        <taxon>Viridiplantae</taxon>
        <taxon>Chlorophyta</taxon>
        <taxon>Mamiellophyceae</taxon>
        <taxon>Mamiellales</taxon>
        <taxon>Bathycoccaceae</taxon>
        <taxon>Ostreococcus</taxon>
    </lineage>
</organism>
<dbReference type="GeneID" id="9837290"/>
<dbReference type="SUPFAM" id="SSF48452">
    <property type="entry name" value="TPR-like"/>
    <property type="match status" value="2"/>
</dbReference>
<dbReference type="KEGG" id="ota:OT_ostta07g02760"/>
<keyword evidence="2 3" id="KW-0802">TPR repeat</keyword>
<dbReference type="STRING" id="70448.A0A090M7S6"/>
<feature type="region of interest" description="Disordered" evidence="5">
    <location>
        <begin position="1102"/>
        <end position="1134"/>
    </location>
</feature>
<accession>A0A090M7S6</accession>
<evidence type="ECO:0000256" key="4">
    <source>
        <dbReference type="SAM" id="Coils"/>
    </source>
</evidence>
<reference evidence="6 7" key="2">
    <citation type="journal article" date="2014" name="BMC Genomics">
        <title>An improved genome of the model marine alga Ostreococcus tauri unfolds by assessing Illumina de novo assemblies.</title>
        <authorList>
            <person name="Blanc-Mathieu R."/>
            <person name="Verhelst B."/>
            <person name="Derelle E."/>
            <person name="Rombauts S."/>
            <person name="Bouget F.Y."/>
            <person name="Carre I."/>
            <person name="Chateau A."/>
            <person name="Eyre-Walker A."/>
            <person name="Grimsley N."/>
            <person name="Moreau H."/>
            <person name="Piegu B."/>
            <person name="Rivals E."/>
            <person name="Schackwitz W."/>
            <person name="Van de Peer Y."/>
            <person name="Piganeau G."/>
        </authorList>
    </citation>
    <scope>NUCLEOTIDE SEQUENCE [LARGE SCALE GENOMIC DNA]</scope>
    <source>
        <strain evidence="7">OTTH 0595 / CCAP 157/2 / RCC745</strain>
    </source>
</reference>
<feature type="compositionally biased region" description="Polar residues" evidence="5">
    <location>
        <begin position="1"/>
        <end position="13"/>
    </location>
</feature>
<dbReference type="InterPro" id="IPR011990">
    <property type="entry name" value="TPR-like_helical_dom_sf"/>
</dbReference>
<dbReference type="SMART" id="SM00028">
    <property type="entry name" value="TPR"/>
    <property type="match status" value="7"/>
</dbReference>
<dbReference type="Pfam" id="PF13424">
    <property type="entry name" value="TPR_12"/>
    <property type="match status" value="2"/>
</dbReference>
<feature type="coiled-coil region" evidence="4">
    <location>
        <begin position="569"/>
        <end position="596"/>
    </location>
</feature>
<dbReference type="Gene3D" id="1.25.40.10">
    <property type="entry name" value="Tetratricopeptide repeat domain"/>
    <property type="match status" value="3"/>
</dbReference>
<dbReference type="InParanoid" id="A0A090M7S6"/>
<reference evidence="7" key="1">
    <citation type="journal article" date="2006" name="Proc. Natl. Acad. Sci. U.S.A.">
        <title>Genome analysis of the smallest free-living eukaryote Ostreococcus tauri unveils many unique features.</title>
        <authorList>
            <person name="Derelle E."/>
            <person name="Ferraz C."/>
            <person name="Rombauts S."/>
            <person name="Rouze P."/>
            <person name="Worden A.Z."/>
            <person name="Robbens S."/>
            <person name="Partensky F."/>
            <person name="Degroeve S."/>
            <person name="Echeynie S."/>
            <person name="Cooke R."/>
            <person name="Saeys Y."/>
            <person name="Wuyts J."/>
            <person name="Jabbari K."/>
            <person name="Bowler C."/>
            <person name="Panaud O."/>
            <person name="Piegu B."/>
            <person name="Ball S.G."/>
            <person name="Ral J.-P."/>
            <person name="Bouget F.-Y."/>
            <person name="Piganeau G."/>
            <person name="De Baets B."/>
            <person name="Picard A."/>
            <person name="Delseny M."/>
            <person name="Demaille J."/>
            <person name="Van de Peer Y."/>
            <person name="Moreau H."/>
        </authorList>
    </citation>
    <scope>NUCLEOTIDE SEQUENCE [LARGE SCALE GENOMIC DNA]</scope>
    <source>
        <strain evidence="7">OTTH 0595 / CCAP 157/2 / RCC745</strain>
    </source>
</reference>
<feature type="compositionally biased region" description="Basic and acidic residues" evidence="5">
    <location>
        <begin position="1102"/>
        <end position="1120"/>
    </location>
</feature>
<evidence type="ECO:0000256" key="5">
    <source>
        <dbReference type="SAM" id="MobiDB-lite"/>
    </source>
</evidence>
<evidence type="ECO:0000256" key="1">
    <source>
        <dbReference type="ARBA" id="ARBA00022737"/>
    </source>
</evidence>
<comment type="caution">
    <text evidence="6">The sequence shown here is derived from an EMBL/GenBank/DDBJ whole genome shotgun (WGS) entry which is preliminary data.</text>
</comment>
<dbReference type="PROSITE" id="PS50005">
    <property type="entry name" value="TPR"/>
    <property type="match status" value="1"/>
</dbReference>
<protein>
    <submittedName>
        <fullName evidence="6">Tetratricopeptide repeat</fullName>
    </submittedName>
</protein>
<evidence type="ECO:0000313" key="7">
    <source>
        <dbReference type="Proteomes" id="UP000009170"/>
    </source>
</evidence>
<evidence type="ECO:0000313" key="6">
    <source>
        <dbReference type="EMBL" id="CEF98747.1"/>
    </source>
</evidence>
<dbReference type="Proteomes" id="UP000009170">
    <property type="component" value="Unassembled WGS sequence"/>
</dbReference>
<proteinExistence type="predicted"/>
<dbReference type="InterPro" id="IPR019734">
    <property type="entry name" value="TPR_rpt"/>
</dbReference>
<evidence type="ECO:0000256" key="2">
    <source>
        <dbReference type="ARBA" id="ARBA00022803"/>
    </source>
</evidence>
<keyword evidence="7" id="KW-1185">Reference proteome</keyword>
<evidence type="ECO:0000256" key="3">
    <source>
        <dbReference type="PROSITE-ProRule" id="PRU00339"/>
    </source>
</evidence>
<dbReference type="PANTHER" id="PTHR45641">
    <property type="entry name" value="TETRATRICOPEPTIDE REPEAT PROTEIN (AFU_ORTHOLOGUE AFUA_6G03870)"/>
    <property type="match status" value="1"/>
</dbReference>
<keyword evidence="4" id="KW-0175">Coiled coil</keyword>
<gene>
    <name evidence="6" type="ORF">OT_ostta07g02760</name>
</gene>
<dbReference type="OrthoDB" id="568285at2759"/>
<name>A0A090M7S6_OSTTA</name>
<dbReference type="EMBL" id="CAID01000007">
    <property type="protein sequence ID" value="CEF98747.1"/>
    <property type="molecule type" value="Genomic_DNA"/>
</dbReference>